<dbReference type="GO" id="GO:1990904">
    <property type="term" value="C:ribonucleoprotein complex"/>
    <property type="evidence" value="ECO:0007669"/>
    <property type="project" value="UniProtKB-KW"/>
</dbReference>
<keyword evidence="5 7" id="KW-0687">Ribonucleoprotein</keyword>
<gene>
    <name evidence="7" type="primary">rplI</name>
    <name evidence="9" type="ORF">EDE15_2711</name>
</gene>
<sequence>MEVILKEDVIKLGHRGDVVKVADGYGRNYLLPGKLAIEATAANKAVIDQMKASAVRKSAKEKVEAEQLSTQLDALELVFERKVGEHDHLFGSVTSGDIAHALEAKGFTIDRRKISLEDPLKTIGEYHVPVKLHRDVTSHVKVTVKGDQPETEAVAAAE</sequence>
<evidence type="ECO:0000256" key="7">
    <source>
        <dbReference type="HAMAP-Rule" id="MF_00503"/>
    </source>
</evidence>
<dbReference type="RefSeq" id="WP_125485701.1">
    <property type="nucleotide sequence ID" value="NZ_RSDW01000001.1"/>
</dbReference>
<keyword evidence="3 7" id="KW-0694">RNA-binding</keyword>
<dbReference type="HAMAP" id="MF_00503">
    <property type="entry name" value="Ribosomal_bL9"/>
    <property type="match status" value="1"/>
</dbReference>
<dbReference type="GO" id="GO:0005840">
    <property type="term" value="C:ribosome"/>
    <property type="evidence" value="ECO:0007669"/>
    <property type="project" value="UniProtKB-KW"/>
</dbReference>
<evidence type="ECO:0000259" key="8">
    <source>
        <dbReference type="PROSITE" id="PS00651"/>
    </source>
</evidence>
<dbReference type="OrthoDB" id="9788336at2"/>
<comment type="similarity">
    <text evidence="1 7">Belongs to the bacterial ribosomal protein bL9 family.</text>
</comment>
<proteinExistence type="inferred from homology"/>
<protein>
    <recommendedName>
        <fullName evidence="6 7">Large ribosomal subunit protein bL9</fullName>
    </recommendedName>
</protein>
<dbReference type="NCBIfam" id="TIGR00158">
    <property type="entry name" value="L9"/>
    <property type="match status" value="1"/>
</dbReference>
<evidence type="ECO:0000256" key="3">
    <source>
        <dbReference type="ARBA" id="ARBA00022884"/>
    </source>
</evidence>
<dbReference type="Pfam" id="PF03948">
    <property type="entry name" value="Ribosomal_L9_C"/>
    <property type="match status" value="1"/>
</dbReference>
<dbReference type="Gene3D" id="3.10.430.100">
    <property type="entry name" value="Ribosomal protein L9, C-terminal domain"/>
    <property type="match status" value="1"/>
</dbReference>
<dbReference type="InterPro" id="IPR020594">
    <property type="entry name" value="Ribosomal_bL9_bac/chp"/>
</dbReference>
<evidence type="ECO:0000256" key="4">
    <source>
        <dbReference type="ARBA" id="ARBA00022980"/>
    </source>
</evidence>
<comment type="caution">
    <text evidence="9">The sequence shown here is derived from an EMBL/GenBank/DDBJ whole genome shotgun (WGS) entry which is preliminary data.</text>
</comment>
<comment type="function">
    <text evidence="7">Binds to the 23S rRNA.</text>
</comment>
<evidence type="ECO:0000256" key="6">
    <source>
        <dbReference type="ARBA" id="ARBA00035292"/>
    </source>
</evidence>
<dbReference type="AlphaFoldDB" id="A0A428MJY0"/>
<keyword evidence="2 7" id="KW-0699">rRNA-binding</keyword>
<dbReference type="PANTHER" id="PTHR21368">
    <property type="entry name" value="50S RIBOSOMAL PROTEIN L9"/>
    <property type="match status" value="1"/>
</dbReference>
<dbReference type="InterPro" id="IPR000244">
    <property type="entry name" value="Ribosomal_bL9"/>
</dbReference>
<dbReference type="EMBL" id="RSDW01000001">
    <property type="protein sequence ID" value="RSL17182.1"/>
    <property type="molecule type" value="Genomic_DNA"/>
</dbReference>
<dbReference type="InterPro" id="IPR009027">
    <property type="entry name" value="Ribosomal_bL9/RNase_H1_N"/>
</dbReference>
<reference evidence="9 10" key="1">
    <citation type="submission" date="2018-12" db="EMBL/GenBank/DDBJ databases">
        <title>Sequencing of bacterial isolates from soil warming experiment in Harvard Forest, Massachusetts, USA.</title>
        <authorList>
            <person name="Deangelis K."/>
        </authorList>
    </citation>
    <scope>NUCLEOTIDE SEQUENCE [LARGE SCALE GENOMIC DNA]</scope>
    <source>
        <strain evidence="9 10">EB153</strain>
    </source>
</reference>
<dbReference type="Gene3D" id="3.40.5.10">
    <property type="entry name" value="Ribosomal protein L9, N-terminal domain"/>
    <property type="match status" value="1"/>
</dbReference>
<evidence type="ECO:0000256" key="2">
    <source>
        <dbReference type="ARBA" id="ARBA00022730"/>
    </source>
</evidence>
<dbReference type="GO" id="GO:0006412">
    <property type="term" value="P:translation"/>
    <property type="evidence" value="ECO:0007669"/>
    <property type="project" value="UniProtKB-UniRule"/>
</dbReference>
<accession>A0A428MJY0</accession>
<dbReference type="InterPro" id="IPR036935">
    <property type="entry name" value="Ribosomal_bL9_N_sf"/>
</dbReference>
<evidence type="ECO:0000313" key="10">
    <source>
        <dbReference type="Proteomes" id="UP000269669"/>
    </source>
</evidence>
<organism evidence="9 10">
    <name type="scientific">Edaphobacter aggregans</name>
    <dbReference type="NCBI Taxonomy" id="570835"/>
    <lineage>
        <taxon>Bacteria</taxon>
        <taxon>Pseudomonadati</taxon>
        <taxon>Acidobacteriota</taxon>
        <taxon>Terriglobia</taxon>
        <taxon>Terriglobales</taxon>
        <taxon>Acidobacteriaceae</taxon>
        <taxon>Edaphobacter</taxon>
    </lineage>
</organism>
<keyword evidence="4 7" id="KW-0689">Ribosomal protein</keyword>
<dbReference type="GO" id="GO:0019843">
    <property type="term" value="F:rRNA binding"/>
    <property type="evidence" value="ECO:0007669"/>
    <property type="project" value="UniProtKB-UniRule"/>
</dbReference>
<evidence type="ECO:0000313" key="9">
    <source>
        <dbReference type="EMBL" id="RSL17182.1"/>
    </source>
</evidence>
<dbReference type="InterPro" id="IPR020070">
    <property type="entry name" value="Ribosomal_bL9_N"/>
</dbReference>
<evidence type="ECO:0000256" key="1">
    <source>
        <dbReference type="ARBA" id="ARBA00010605"/>
    </source>
</evidence>
<dbReference type="SUPFAM" id="SSF55653">
    <property type="entry name" value="Ribosomal protein L9 C-domain"/>
    <property type="match status" value="1"/>
</dbReference>
<dbReference type="SUPFAM" id="SSF55658">
    <property type="entry name" value="L9 N-domain-like"/>
    <property type="match status" value="1"/>
</dbReference>
<dbReference type="InterPro" id="IPR020069">
    <property type="entry name" value="Ribosomal_bL9_C"/>
</dbReference>
<keyword evidence="10" id="KW-1185">Reference proteome</keyword>
<dbReference type="PROSITE" id="PS00651">
    <property type="entry name" value="RIBOSOMAL_L9"/>
    <property type="match status" value="1"/>
</dbReference>
<dbReference type="Pfam" id="PF01281">
    <property type="entry name" value="Ribosomal_L9_N"/>
    <property type="match status" value="1"/>
</dbReference>
<dbReference type="GO" id="GO:0003735">
    <property type="term" value="F:structural constituent of ribosome"/>
    <property type="evidence" value="ECO:0007669"/>
    <property type="project" value="InterPro"/>
</dbReference>
<feature type="domain" description="Ribosomal protein L9" evidence="8">
    <location>
        <begin position="13"/>
        <end position="40"/>
    </location>
</feature>
<dbReference type="Proteomes" id="UP000269669">
    <property type="component" value="Unassembled WGS sequence"/>
</dbReference>
<name>A0A428MJY0_9BACT</name>
<evidence type="ECO:0000256" key="5">
    <source>
        <dbReference type="ARBA" id="ARBA00023274"/>
    </source>
</evidence>
<dbReference type="InterPro" id="IPR036791">
    <property type="entry name" value="Ribosomal_bL9_C_sf"/>
</dbReference>